<reference evidence="3" key="1">
    <citation type="submission" date="2014-03" db="EMBL/GenBank/DDBJ databases">
        <authorList>
            <person name="Aksoy S."/>
            <person name="Warren W."/>
            <person name="Wilson R.K."/>
        </authorList>
    </citation>
    <scope>NUCLEOTIDE SEQUENCE [LARGE SCALE GENOMIC DNA]</scope>
    <source>
        <strain evidence="3">IAEA</strain>
    </source>
</reference>
<reference evidence="2" key="2">
    <citation type="submission" date="2020-05" db="UniProtKB">
        <authorList>
            <consortium name="EnsemblMetazoa"/>
        </authorList>
    </citation>
    <scope>IDENTIFICATION</scope>
    <source>
        <strain evidence="2">IAEA</strain>
    </source>
</reference>
<keyword evidence="3" id="KW-1185">Reference proteome</keyword>
<sequence>MEYFPAAAPLCDGIVFSLTFMMILYLLWLTACNATLTEMEKGKEEKIRIVSDAERHFNSSLKVYNDQQLGMLLYSSEELKESFNYGLFCPPSNGKAGKFLDEERRLVEIQTARL</sequence>
<dbReference type="GO" id="GO:0030160">
    <property type="term" value="F:synaptic receptor adaptor activity"/>
    <property type="evidence" value="ECO:0007669"/>
    <property type="project" value="TreeGrafter"/>
</dbReference>
<dbReference type="AlphaFoldDB" id="A0A1A9ZQM8"/>
<evidence type="ECO:0000256" key="1">
    <source>
        <dbReference type="SAM" id="Phobius"/>
    </source>
</evidence>
<dbReference type="GO" id="GO:0043197">
    <property type="term" value="C:dendritic spine"/>
    <property type="evidence" value="ECO:0007669"/>
    <property type="project" value="TreeGrafter"/>
</dbReference>
<organism evidence="2 3">
    <name type="scientific">Glossina pallidipes</name>
    <name type="common">Tsetse fly</name>
    <dbReference type="NCBI Taxonomy" id="7398"/>
    <lineage>
        <taxon>Eukaryota</taxon>
        <taxon>Metazoa</taxon>
        <taxon>Ecdysozoa</taxon>
        <taxon>Arthropoda</taxon>
        <taxon>Hexapoda</taxon>
        <taxon>Insecta</taxon>
        <taxon>Pterygota</taxon>
        <taxon>Neoptera</taxon>
        <taxon>Endopterygota</taxon>
        <taxon>Diptera</taxon>
        <taxon>Brachycera</taxon>
        <taxon>Muscomorpha</taxon>
        <taxon>Hippoboscoidea</taxon>
        <taxon>Glossinidae</taxon>
        <taxon>Glossina</taxon>
    </lineage>
</organism>
<dbReference type="PANTHER" id="PTHR24135">
    <property type="entry name" value="SH3 AND MULTIPLE ANKYRIN REPEAT DOMAINS PROTEIN"/>
    <property type="match status" value="1"/>
</dbReference>
<dbReference type="GO" id="GO:0014069">
    <property type="term" value="C:postsynaptic density"/>
    <property type="evidence" value="ECO:0007669"/>
    <property type="project" value="TreeGrafter"/>
</dbReference>
<dbReference type="STRING" id="7398.A0A1A9ZQM8"/>
<protein>
    <submittedName>
        <fullName evidence="2">Uncharacterized protein</fullName>
    </submittedName>
</protein>
<proteinExistence type="predicted"/>
<dbReference type="VEuPathDB" id="VectorBase:GPAI022044"/>
<dbReference type="GO" id="GO:0035255">
    <property type="term" value="F:ionotropic glutamate receptor binding"/>
    <property type="evidence" value="ECO:0007669"/>
    <property type="project" value="TreeGrafter"/>
</dbReference>
<evidence type="ECO:0000313" key="3">
    <source>
        <dbReference type="Proteomes" id="UP000092445"/>
    </source>
</evidence>
<keyword evidence="1" id="KW-0812">Transmembrane</keyword>
<accession>A0A1A9ZQM8</accession>
<keyword evidence="1" id="KW-1133">Transmembrane helix</keyword>
<dbReference type="GO" id="GO:0045211">
    <property type="term" value="C:postsynaptic membrane"/>
    <property type="evidence" value="ECO:0007669"/>
    <property type="project" value="TreeGrafter"/>
</dbReference>
<evidence type="ECO:0000313" key="2">
    <source>
        <dbReference type="EnsemblMetazoa" id="GPAI022044-PA"/>
    </source>
</evidence>
<dbReference type="PANTHER" id="PTHR24135:SF28">
    <property type="entry name" value="LD13733P"/>
    <property type="match status" value="1"/>
</dbReference>
<dbReference type="Proteomes" id="UP000092445">
    <property type="component" value="Unassembled WGS sequence"/>
</dbReference>
<keyword evidence="1" id="KW-0472">Membrane</keyword>
<dbReference type="EnsemblMetazoa" id="GPAI022044-RA">
    <property type="protein sequence ID" value="GPAI022044-PA"/>
    <property type="gene ID" value="GPAI022044"/>
</dbReference>
<feature type="transmembrane region" description="Helical" evidence="1">
    <location>
        <begin position="14"/>
        <end position="36"/>
    </location>
</feature>
<name>A0A1A9ZQM8_GLOPL</name>
<dbReference type="InterPro" id="IPR051569">
    <property type="entry name" value="SHANK"/>
</dbReference>